<dbReference type="SMART" id="SM00507">
    <property type="entry name" value="HNHc"/>
    <property type="match status" value="1"/>
</dbReference>
<keyword evidence="4" id="KW-1185">Reference proteome</keyword>
<dbReference type="RefSeq" id="WP_179667950.1">
    <property type="nucleotide sequence ID" value="NZ_JACCFP010000001.1"/>
</dbReference>
<dbReference type="AlphaFoldDB" id="A0A853C4I9"/>
<dbReference type="Pfam" id="PF01844">
    <property type="entry name" value="HNH"/>
    <property type="match status" value="1"/>
</dbReference>
<protein>
    <recommendedName>
        <fullName evidence="2">HNH nuclease domain-containing protein</fullName>
    </recommendedName>
</protein>
<dbReference type="InterPro" id="IPR003870">
    <property type="entry name" value="DUF222"/>
</dbReference>
<accession>A0A853C4I9</accession>
<dbReference type="InterPro" id="IPR002711">
    <property type="entry name" value="HNH"/>
</dbReference>
<name>A0A853C4I9_9ACTN</name>
<dbReference type="EMBL" id="JACCFP010000001">
    <property type="protein sequence ID" value="NYJ01468.1"/>
    <property type="molecule type" value="Genomic_DNA"/>
</dbReference>
<dbReference type="Proteomes" id="UP000530424">
    <property type="component" value="Unassembled WGS sequence"/>
</dbReference>
<dbReference type="Gene3D" id="1.10.30.50">
    <property type="match status" value="1"/>
</dbReference>
<evidence type="ECO:0000313" key="4">
    <source>
        <dbReference type="Proteomes" id="UP000530424"/>
    </source>
</evidence>
<dbReference type="GO" id="GO:0008270">
    <property type="term" value="F:zinc ion binding"/>
    <property type="evidence" value="ECO:0007669"/>
    <property type="project" value="InterPro"/>
</dbReference>
<feature type="domain" description="HNH nuclease" evidence="2">
    <location>
        <begin position="333"/>
        <end position="384"/>
    </location>
</feature>
<dbReference type="CDD" id="cd00085">
    <property type="entry name" value="HNHc"/>
    <property type="match status" value="1"/>
</dbReference>
<dbReference type="GO" id="GO:0004519">
    <property type="term" value="F:endonuclease activity"/>
    <property type="evidence" value="ECO:0007669"/>
    <property type="project" value="InterPro"/>
</dbReference>
<gene>
    <name evidence="3" type="ORF">HNR19_002166</name>
</gene>
<dbReference type="GO" id="GO:0003676">
    <property type="term" value="F:nucleic acid binding"/>
    <property type="evidence" value="ECO:0007669"/>
    <property type="project" value="InterPro"/>
</dbReference>
<dbReference type="InterPro" id="IPR003615">
    <property type="entry name" value="HNH_nuc"/>
</dbReference>
<evidence type="ECO:0000256" key="1">
    <source>
        <dbReference type="ARBA" id="ARBA00023450"/>
    </source>
</evidence>
<comment type="similarity">
    <text evidence="1">Belongs to the Rv1128c/1148c/1588c/1702c/1945/3466 family.</text>
</comment>
<dbReference type="Pfam" id="PF02720">
    <property type="entry name" value="DUF222"/>
    <property type="match status" value="1"/>
</dbReference>
<evidence type="ECO:0000259" key="2">
    <source>
        <dbReference type="SMART" id="SM00507"/>
    </source>
</evidence>
<evidence type="ECO:0000313" key="3">
    <source>
        <dbReference type="EMBL" id="NYJ01468.1"/>
    </source>
</evidence>
<comment type="caution">
    <text evidence="3">The sequence shown here is derived from an EMBL/GenBank/DDBJ whole genome shotgun (WGS) entry which is preliminary data.</text>
</comment>
<sequence length="448" mass="47607">MDTPITAAQVRELTDLLMTGARPDDPEAQIDLISALEDLKSAACGAQAETAVAYDAARRSAEAAQGVSARRQGRGVAAEIALARKESPHRGQVLLGFAKTMCAETPHLLDRLKDGSLSEFRAMLAVRELSCLTAEDRGVADVELFASPQALEGLGTRKLVGKVKRLVCELDPAAVVRRRSNAESDRHVSLRPAPDTMAYLTALVPVAQGVSAYAALTREAATMQAAGDPRSKGQLMADLLVSRVTGVPMNDSETTPPAVPVGINVVMSDATLAGGNGPALVESETIPAEVARLLAAHALEHGSELDNWIRQLYADPSGRLVAMTSKQRTFPGGLAEFLRLKSHGICANPWCDAPVRHIDHIKPVAEGGATSDENGQGYCEACNHAKQAPGWQQTPIDSGPGGVETITPTGHRYRSHAPPLPDPACHTDWISEIERHLRLTVDDLVPSP</sequence>
<reference evidence="3 4" key="1">
    <citation type="submission" date="2020-07" db="EMBL/GenBank/DDBJ databases">
        <title>Sequencing the genomes of 1000 actinobacteria strains.</title>
        <authorList>
            <person name="Klenk H.-P."/>
        </authorList>
    </citation>
    <scope>NUCLEOTIDE SEQUENCE [LARGE SCALE GENOMIC DNA]</scope>
    <source>
        <strain evidence="3 4">DSM 103833</strain>
    </source>
</reference>
<organism evidence="3 4">
    <name type="scientific">Nocardioides thalensis</name>
    <dbReference type="NCBI Taxonomy" id="1914755"/>
    <lineage>
        <taxon>Bacteria</taxon>
        <taxon>Bacillati</taxon>
        <taxon>Actinomycetota</taxon>
        <taxon>Actinomycetes</taxon>
        <taxon>Propionibacteriales</taxon>
        <taxon>Nocardioidaceae</taxon>
        <taxon>Nocardioides</taxon>
    </lineage>
</organism>
<proteinExistence type="inferred from homology"/>